<dbReference type="InterPro" id="IPR005829">
    <property type="entry name" value="Sugar_transporter_CS"/>
</dbReference>
<dbReference type="GO" id="GO:0016020">
    <property type="term" value="C:membrane"/>
    <property type="evidence" value="ECO:0007669"/>
    <property type="project" value="UniProtKB-SubCell"/>
</dbReference>
<feature type="transmembrane region" description="Helical" evidence="7">
    <location>
        <begin position="91"/>
        <end position="110"/>
    </location>
</feature>
<dbReference type="GO" id="GO:0005351">
    <property type="term" value="F:carbohydrate:proton symporter activity"/>
    <property type="evidence" value="ECO:0007669"/>
    <property type="project" value="TreeGrafter"/>
</dbReference>
<evidence type="ECO:0000256" key="5">
    <source>
        <dbReference type="ARBA" id="ARBA00022989"/>
    </source>
</evidence>
<feature type="transmembrane region" description="Helical" evidence="7">
    <location>
        <begin position="347"/>
        <end position="367"/>
    </location>
</feature>
<name>A0A4U0UXD6_9PEZI</name>
<protein>
    <recommendedName>
        <fullName evidence="8">Major facilitator superfamily (MFS) profile domain-containing protein</fullName>
    </recommendedName>
</protein>
<dbReference type="InterPro" id="IPR036259">
    <property type="entry name" value="MFS_trans_sf"/>
</dbReference>
<feature type="transmembrane region" description="Helical" evidence="7">
    <location>
        <begin position="276"/>
        <end position="296"/>
    </location>
</feature>
<evidence type="ECO:0000313" key="10">
    <source>
        <dbReference type="Proteomes" id="UP000310066"/>
    </source>
</evidence>
<dbReference type="STRING" id="329885.A0A4U0UXD6"/>
<feature type="transmembrane region" description="Helical" evidence="7">
    <location>
        <begin position="317"/>
        <end position="341"/>
    </location>
</feature>
<dbReference type="OrthoDB" id="6612291at2759"/>
<dbReference type="InterPro" id="IPR005828">
    <property type="entry name" value="MFS_sugar_transport-like"/>
</dbReference>
<comment type="similarity">
    <text evidence="2">Belongs to the major facilitator superfamily. Sugar transporter (TC 2.A.1.1) family.</text>
</comment>
<evidence type="ECO:0000256" key="7">
    <source>
        <dbReference type="SAM" id="Phobius"/>
    </source>
</evidence>
<dbReference type="Gene3D" id="1.20.1250.20">
    <property type="entry name" value="MFS general substrate transporter like domains"/>
    <property type="match status" value="2"/>
</dbReference>
<feature type="transmembrane region" description="Helical" evidence="7">
    <location>
        <begin position="182"/>
        <end position="203"/>
    </location>
</feature>
<evidence type="ECO:0000259" key="8">
    <source>
        <dbReference type="PROSITE" id="PS50850"/>
    </source>
</evidence>
<dbReference type="InterPro" id="IPR003663">
    <property type="entry name" value="Sugar/inositol_transpt"/>
</dbReference>
<dbReference type="SUPFAM" id="SSF103473">
    <property type="entry name" value="MFS general substrate transporter"/>
    <property type="match status" value="1"/>
</dbReference>
<evidence type="ECO:0000256" key="1">
    <source>
        <dbReference type="ARBA" id="ARBA00004141"/>
    </source>
</evidence>
<comment type="caution">
    <text evidence="9">The sequence shown here is derived from an EMBL/GenBank/DDBJ whole genome shotgun (WGS) entry which is preliminary data.</text>
</comment>
<keyword evidence="3" id="KW-0813">Transport</keyword>
<dbReference type="PANTHER" id="PTHR48022:SF25">
    <property type="entry name" value="QUINATE TRANSPORTER, PUTATIVE (AFU_ORTHOLOGUE AFUA_5G12950)-RELATED"/>
    <property type="match status" value="1"/>
</dbReference>
<organism evidence="9 10">
    <name type="scientific">Friedmanniomyces endolithicus</name>
    <dbReference type="NCBI Taxonomy" id="329885"/>
    <lineage>
        <taxon>Eukaryota</taxon>
        <taxon>Fungi</taxon>
        <taxon>Dikarya</taxon>
        <taxon>Ascomycota</taxon>
        <taxon>Pezizomycotina</taxon>
        <taxon>Dothideomycetes</taxon>
        <taxon>Dothideomycetidae</taxon>
        <taxon>Mycosphaerellales</taxon>
        <taxon>Teratosphaeriaceae</taxon>
        <taxon>Friedmanniomyces</taxon>
    </lineage>
</organism>
<dbReference type="PANTHER" id="PTHR48022">
    <property type="entry name" value="PLASTIDIC GLUCOSE TRANSPORTER 4"/>
    <property type="match status" value="1"/>
</dbReference>
<keyword evidence="4 7" id="KW-0812">Transmembrane</keyword>
<feature type="transmembrane region" description="Helical" evidence="7">
    <location>
        <begin position="116"/>
        <end position="136"/>
    </location>
</feature>
<evidence type="ECO:0000313" key="9">
    <source>
        <dbReference type="EMBL" id="TKA40727.1"/>
    </source>
</evidence>
<keyword evidence="5 7" id="KW-1133">Transmembrane helix</keyword>
<dbReference type="InterPro" id="IPR050360">
    <property type="entry name" value="MFS_Sugar_Transporters"/>
</dbReference>
<accession>A0A4U0UXD6</accession>
<dbReference type="AlphaFoldDB" id="A0A4U0UXD6"/>
<feature type="transmembrane region" description="Helical" evidence="7">
    <location>
        <begin position="246"/>
        <end position="264"/>
    </location>
</feature>
<proteinExistence type="inferred from homology"/>
<comment type="subcellular location">
    <subcellularLocation>
        <location evidence="1">Membrane</location>
        <topology evidence="1">Multi-pass membrane protein</topology>
    </subcellularLocation>
</comment>
<dbReference type="PROSITE" id="PS50850">
    <property type="entry name" value="MFS"/>
    <property type="match status" value="1"/>
</dbReference>
<dbReference type="PROSITE" id="PS00217">
    <property type="entry name" value="SUGAR_TRANSPORT_2"/>
    <property type="match status" value="1"/>
</dbReference>
<sequence length="417" mass="46044">MGIFTAVPGPRKGKIRAICFGFFVALSGFLFGYDTGIVGGVLTLKSYKDDFRFTNNTKVSAIMVSVQNAGAFIAALGVFAVSERFGRRKTIMAAMCLFCTGVILQVIPSHSLACFYLGRIVAGFGLGAGTAVSPTYNAEMAPKEIRGMLGSGMQWLFALGVMISYWIDYGVSVGLPVSSKQWQIPVGLQLVPAAVLGLGLIGCKESVRWLAKKERFDEAWESLCWIRGDDGEYILFFSEKWNRRPTLYISGLLMACCFVIVNVVNKTTPGPKNHQATPAGIATVAMVFLTNSIYQFSWGPLPWPYAAEIFPTRIREVGTSVGVSTQWLFNFLFSLVTPYMIVSWGSYTFTFYAILDITMATLVFLFLKETKGKSVEEMETIFHSRAAFDVELARKQGMEGKFESHAEEIEVHELKGN</sequence>
<feature type="domain" description="Major facilitator superfamily (MFS) profile" evidence="8">
    <location>
        <begin position="20"/>
        <end position="417"/>
    </location>
</feature>
<dbReference type="Pfam" id="PF00083">
    <property type="entry name" value="Sugar_tr"/>
    <property type="match status" value="2"/>
</dbReference>
<feature type="transmembrane region" description="Helical" evidence="7">
    <location>
        <begin position="148"/>
        <end position="167"/>
    </location>
</feature>
<keyword evidence="6 7" id="KW-0472">Membrane</keyword>
<dbReference type="PRINTS" id="PR00171">
    <property type="entry name" value="SUGRTRNSPORT"/>
</dbReference>
<evidence type="ECO:0000256" key="6">
    <source>
        <dbReference type="ARBA" id="ARBA00023136"/>
    </source>
</evidence>
<evidence type="ECO:0000256" key="3">
    <source>
        <dbReference type="ARBA" id="ARBA00022448"/>
    </source>
</evidence>
<gene>
    <name evidence="9" type="ORF">B0A54_07996</name>
</gene>
<dbReference type="EMBL" id="NAJP01000031">
    <property type="protein sequence ID" value="TKA40727.1"/>
    <property type="molecule type" value="Genomic_DNA"/>
</dbReference>
<dbReference type="InterPro" id="IPR020846">
    <property type="entry name" value="MFS_dom"/>
</dbReference>
<reference evidence="9 10" key="1">
    <citation type="submission" date="2017-03" db="EMBL/GenBank/DDBJ databases">
        <title>Genomes of endolithic fungi from Antarctica.</title>
        <authorList>
            <person name="Coleine C."/>
            <person name="Masonjones S."/>
            <person name="Stajich J.E."/>
        </authorList>
    </citation>
    <scope>NUCLEOTIDE SEQUENCE [LARGE SCALE GENOMIC DNA]</scope>
    <source>
        <strain evidence="9 10">CCFEE 5311</strain>
    </source>
</reference>
<feature type="transmembrane region" description="Helical" evidence="7">
    <location>
        <begin position="59"/>
        <end position="79"/>
    </location>
</feature>
<evidence type="ECO:0000256" key="4">
    <source>
        <dbReference type="ARBA" id="ARBA00022692"/>
    </source>
</evidence>
<dbReference type="PROSITE" id="PS00216">
    <property type="entry name" value="SUGAR_TRANSPORT_1"/>
    <property type="match status" value="1"/>
</dbReference>
<dbReference type="Proteomes" id="UP000310066">
    <property type="component" value="Unassembled WGS sequence"/>
</dbReference>
<feature type="transmembrane region" description="Helical" evidence="7">
    <location>
        <begin position="17"/>
        <end position="39"/>
    </location>
</feature>
<evidence type="ECO:0000256" key="2">
    <source>
        <dbReference type="ARBA" id="ARBA00010992"/>
    </source>
</evidence>